<reference evidence="4 5" key="1">
    <citation type="submission" date="2024-06" db="EMBL/GenBank/DDBJ databases">
        <title>Genomic Encyclopedia of Type Strains, Phase IV (KMG-IV): sequencing the most valuable type-strain genomes for metagenomic binning, comparative biology and taxonomic classification.</title>
        <authorList>
            <person name="Goeker M."/>
        </authorList>
    </citation>
    <scope>NUCLEOTIDE SEQUENCE [LARGE SCALE GENOMIC DNA]</scope>
    <source>
        <strain evidence="4 5">DSM 21460</strain>
    </source>
</reference>
<evidence type="ECO:0000256" key="1">
    <source>
        <dbReference type="ARBA" id="ARBA00023125"/>
    </source>
</evidence>
<dbReference type="PANTHER" id="PTHR43479:SF11">
    <property type="entry name" value="ACREF_ENVCD OPERON REPRESSOR-RELATED"/>
    <property type="match status" value="1"/>
</dbReference>
<evidence type="ECO:0000313" key="4">
    <source>
        <dbReference type="EMBL" id="MET3617915.1"/>
    </source>
</evidence>
<accession>A0ABV2JDC5</accession>
<dbReference type="RefSeq" id="WP_354368796.1">
    <property type="nucleotide sequence ID" value="NZ_JBEPMA010000010.1"/>
</dbReference>
<protein>
    <submittedName>
        <fullName evidence="4">AcrR family transcriptional regulator</fullName>
    </submittedName>
</protein>
<feature type="DNA-binding region" description="H-T-H motif" evidence="2">
    <location>
        <begin position="32"/>
        <end position="51"/>
    </location>
</feature>
<dbReference type="InterPro" id="IPR001647">
    <property type="entry name" value="HTH_TetR"/>
</dbReference>
<dbReference type="InterPro" id="IPR050624">
    <property type="entry name" value="HTH-type_Tx_Regulator"/>
</dbReference>
<evidence type="ECO:0000259" key="3">
    <source>
        <dbReference type="PROSITE" id="PS50977"/>
    </source>
</evidence>
<dbReference type="Pfam" id="PF00440">
    <property type="entry name" value="TetR_N"/>
    <property type="match status" value="1"/>
</dbReference>
<dbReference type="PRINTS" id="PR00455">
    <property type="entry name" value="HTHTETR"/>
</dbReference>
<dbReference type="InterPro" id="IPR009057">
    <property type="entry name" value="Homeodomain-like_sf"/>
</dbReference>
<evidence type="ECO:0000256" key="2">
    <source>
        <dbReference type="PROSITE-ProRule" id="PRU00335"/>
    </source>
</evidence>
<gene>
    <name evidence="4" type="ORF">ABID14_001550</name>
</gene>
<keyword evidence="1 2" id="KW-0238">DNA-binding</keyword>
<keyword evidence="5" id="KW-1185">Reference proteome</keyword>
<dbReference type="EMBL" id="JBEPMA010000010">
    <property type="protein sequence ID" value="MET3617915.1"/>
    <property type="molecule type" value="Genomic_DNA"/>
</dbReference>
<dbReference type="PROSITE" id="PS50977">
    <property type="entry name" value="HTH_TETR_2"/>
    <property type="match status" value="1"/>
</dbReference>
<organism evidence="4 5">
    <name type="scientific">Peptoniphilus olsenii</name>
    <dbReference type="NCBI Taxonomy" id="411570"/>
    <lineage>
        <taxon>Bacteria</taxon>
        <taxon>Bacillati</taxon>
        <taxon>Bacillota</taxon>
        <taxon>Tissierellia</taxon>
        <taxon>Tissierellales</taxon>
        <taxon>Peptoniphilaceae</taxon>
        <taxon>Peptoniphilus</taxon>
    </lineage>
</organism>
<proteinExistence type="predicted"/>
<dbReference type="SUPFAM" id="SSF46689">
    <property type="entry name" value="Homeodomain-like"/>
    <property type="match status" value="1"/>
</dbReference>
<comment type="caution">
    <text evidence="4">The sequence shown here is derived from an EMBL/GenBank/DDBJ whole genome shotgun (WGS) entry which is preliminary data.</text>
</comment>
<feature type="domain" description="HTH tetR-type" evidence="3">
    <location>
        <begin position="9"/>
        <end position="69"/>
    </location>
</feature>
<dbReference type="Proteomes" id="UP001549162">
    <property type="component" value="Unassembled WGS sequence"/>
</dbReference>
<dbReference type="Gene3D" id="1.10.357.10">
    <property type="entry name" value="Tetracycline Repressor, domain 2"/>
    <property type="match status" value="1"/>
</dbReference>
<name>A0ABV2JDC5_9FIRM</name>
<sequence length="196" mass="22891">MLTVDERKKEKENKITEAAISSFREKGIDKTSIRDIMKKSGFGLGTFYLYFKDKKDLEEKIVLDILTDLFYKAEEQCSDEENPTKRYICFISYIIDYLIKDPLELELISKNANWALYAKVENDDRFKEADTTLKFILNKYASLFSVKLSESEQLFILSLTIHIVLSTCKSSLMEDSVLSIEEMKPVLFKIVEKIFR</sequence>
<dbReference type="PANTHER" id="PTHR43479">
    <property type="entry name" value="ACREF/ENVCD OPERON REPRESSOR-RELATED"/>
    <property type="match status" value="1"/>
</dbReference>
<evidence type="ECO:0000313" key="5">
    <source>
        <dbReference type="Proteomes" id="UP001549162"/>
    </source>
</evidence>